<dbReference type="Pfam" id="PF08773">
    <property type="entry name" value="CathepsinC_exc"/>
    <property type="match status" value="1"/>
</dbReference>
<dbReference type="Proteomes" id="UP000518266">
    <property type="component" value="Unassembled WGS sequence"/>
</dbReference>
<proteinExistence type="inferred from homology"/>
<name>A0A7J5YEE3_DISMA</name>
<dbReference type="AlphaFoldDB" id="A0A7J5YEE3"/>
<dbReference type="GO" id="GO:0006508">
    <property type="term" value="P:proteolysis"/>
    <property type="evidence" value="ECO:0007669"/>
    <property type="project" value="InterPro"/>
</dbReference>
<keyword evidence="10" id="KW-1185">Reference proteome</keyword>
<dbReference type="EMBL" id="JAAKFY010000013">
    <property type="protein sequence ID" value="KAF3847842.1"/>
    <property type="molecule type" value="Genomic_DNA"/>
</dbReference>
<feature type="compositionally biased region" description="Basic and acidic residues" evidence="7">
    <location>
        <begin position="1"/>
        <end position="24"/>
    </location>
</feature>
<feature type="domain" description="Peptidase C1A papain C-terminal" evidence="8">
    <location>
        <begin position="230"/>
        <end position="437"/>
    </location>
</feature>
<gene>
    <name evidence="9" type="ORF">F7725_020870</name>
</gene>
<dbReference type="InterPro" id="IPR013128">
    <property type="entry name" value="Peptidase_C1A"/>
</dbReference>
<evidence type="ECO:0000256" key="7">
    <source>
        <dbReference type="SAM" id="MobiDB-lite"/>
    </source>
</evidence>
<dbReference type="FunFam" id="2.40.128.80:FF:000001">
    <property type="entry name" value="Dipeptidyl peptidase 1"/>
    <property type="match status" value="1"/>
</dbReference>
<comment type="cofactor">
    <cofactor evidence="2">
        <name>chloride</name>
        <dbReference type="ChEBI" id="CHEBI:17996"/>
    </cofactor>
</comment>
<comment type="caution">
    <text evidence="9">The sequence shown here is derived from an EMBL/GenBank/DDBJ whole genome shotgun (WGS) entry which is preliminary data.</text>
</comment>
<evidence type="ECO:0000313" key="9">
    <source>
        <dbReference type="EMBL" id="KAF3847842.1"/>
    </source>
</evidence>
<dbReference type="Gene3D" id="2.40.128.80">
    <property type="entry name" value="Cathepsin C, exclusion domain"/>
    <property type="match status" value="1"/>
</dbReference>
<accession>A0A7J5YEE3</accession>
<evidence type="ECO:0000256" key="4">
    <source>
        <dbReference type="ARBA" id="ARBA00012059"/>
    </source>
</evidence>
<sequence length="442" mass="49468">MPPAHRSCDKENETKKRQTKDGLGQEKYGSWGDTPANCTYEDLLGTWVFQVSKGGHDKNINCSAAATVESTVTVTLEKPSVSTDELGNSGFFTLVYNQGFEVVINGYKWFAFFKYTEDGPKVTSYCDQTMPGWVHDILGHNWACFVGKKVKSVTPQIDYKPLFSSRLLEKPYKHNLDFVDLINSAAAYPEHELFTLRELQYRAGGPASRIPQRVRPMPVKAGLAKMAAALPERWDWRNVNGVNFISPHRVEAATPLPPWECWKLEFESSPTTPTPPSSAPSKWSPVPNILKDFGLVDESCYPYIGKDSPCGLPQNCGRIYTAEYGYVGGFYGGCSEMAMMLELVKNGPMGVAFEVYPDFMHYKEGIYHHTGLGDPFNPFELTNHAVLLVGYGRCHMTGQKYWIVKNSWGTNWGEDGYFRIRRGSDECSVESIAVAANPIPKL</sequence>
<dbReference type="SMART" id="SM00645">
    <property type="entry name" value="Pept_C1"/>
    <property type="match status" value="1"/>
</dbReference>
<dbReference type="Gene3D" id="3.90.70.10">
    <property type="entry name" value="Cysteine proteinases"/>
    <property type="match status" value="1"/>
</dbReference>
<dbReference type="InterPro" id="IPR038765">
    <property type="entry name" value="Papain-like_cys_pep_sf"/>
</dbReference>
<dbReference type="InterPro" id="IPR036496">
    <property type="entry name" value="CathepsinC_exc_dom_sf"/>
</dbReference>
<evidence type="ECO:0000256" key="5">
    <source>
        <dbReference type="ARBA" id="ARBA00023157"/>
    </source>
</evidence>
<protein>
    <recommendedName>
        <fullName evidence="4">dipeptidyl-peptidase I</fullName>
        <ecNumber evidence="4">3.4.14.1</ecNumber>
    </recommendedName>
</protein>
<reference evidence="9 10" key="1">
    <citation type="submission" date="2020-03" db="EMBL/GenBank/DDBJ databases">
        <title>Dissostichus mawsoni Genome sequencing and assembly.</title>
        <authorList>
            <person name="Park H."/>
        </authorList>
    </citation>
    <scope>NUCLEOTIDE SEQUENCE [LARGE SCALE GENOMIC DNA]</scope>
    <source>
        <strain evidence="9">DM0001</strain>
        <tissue evidence="9">Muscle</tissue>
    </source>
</reference>
<dbReference type="EC" id="3.4.14.1" evidence="4"/>
<keyword evidence="5" id="KW-1015">Disulfide bond</keyword>
<evidence type="ECO:0000259" key="8">
    <source>
        <dbReference type="SMART" id="SM00645"/>
    </source>
</evidence>
<dbReference type="PROSITE" id="PS00639">
    <property type="entry name" value="THIOL_PROTEASE_HIS"/>
    <property type="match status" value="1"/>
</dbReference>
<comment type="similarity">
    <text evidence="3">Belongs to the peptidase C1 family.</text>
</comment>
<evidence type="ECO:0000256" key="1">
    <source>
        <dbReference type="ARBA" id="ARBA00000738"/>
    </source>
</evidence>
<dbReference type="InterPro" id="IPR025661">
    <property type="entry name" value="Pept_asp_AS"/>
</dbReference>
<dbReference type="InterPro" id="IPR000668">
    <property type="entry name" value="Peptidase_C1A_C"/>
</dbReference>
<evidence type="ECO:0000256" key="3">
    <source>
        <dbReference type="ARBA" id="ARBA00008455"/>
    </source>
</evidence>
<dbReference type="GO" id="GO:0008239">
    <property type="term" value="F:dipeptidyl-peptidase activity"/>
    <property type="evidence" value="ECO:0007669"/>
    <property type="project" value="UniProtKB-EC"/>
</dbReference>
<keyword evidence="6" id="KW-0868">Chloride</keyword>
<dbReference type="InterPro" id="IPR014882">
    <property type="entry name" value="CathepsinC_exc"/>
</dbReference>
<dbReference type="SUPFAM" id="SSF54001">
    <property type="entry name" value="Cysteine proteinases"/>
    <property type="match status" value="1"/>
</dbReference>
<evidence type="ECO:0000313" key="10">
    <source>
        <dbReference type="Proteomes" id="UP000518266"/>
    </source>
</evidence>
<dbReference type="SUPFAM" id="SSF75001">
    <property type="entry name" value="Dipeptidyl peptidase I (cathepsin C), exclusion domain"/>
    <property type="match status" value="1"/>
</dbReference>
<feature type="region of interest" description="Disordered" evidence="7">
    <location>
        <begin position="1"/>
        <end position="28"/>
    </location>
</feature>
<dbReference type="PROSITE" id="PS00640">
    <property type="entry name" value="THIOL_PROTEASE_ASN"/>
    <property type="match status" value="1"/>
</dbReference>
<dbReference type="OrthoDB" id="3789175at2759"/>
<dbReference type="PANTHER" id="PTHR12411">
    <property type="entry name" value="CYSTEINE PROTEASE FAMILY C1-RELATED"/>
    <property type="match status" value="1"/>
</dbReference>
<dbReference type="Pfam" id="PF00112">
    <property type="entry name" value="Peptidase_C1"/>
    <property type="match status" value="1"/>
</dbReference>
<comment type="catalytic activity">
    <reaction evidence="1">
        <text>Release of an N-terminal dipeptide, Xaa-Yaa-|-Zaa-, except when Xaa is Arg or Lys, or Yaa or Zaa is Pro.</text>
        <dbReference type="EC" id="3.4.14.1"/>
    </reaction>
</comment>
<dbReference type="GO" id="GO:0008234">
    <property type="term" value="F:cysteine-type peptidase activity"/>
    <property type="evidence" value="ECO:0007669"/>
    <property type="project" value="InterPro"/>
</dbReference>
<organism evidence="9 10">
    <name type="scientific">Dissostichus mawsoni</name>
    <name type="common">Antarctic cod</name>
    <dbReference type="NCBI Taxonomy" id="36200"/>
    <lineage>
        <taxon>Eukaryota</taxon>
        <taxon>Metazoa</taxon>
        <taxon>Chordata</taxon>
        <taxon>Craniata</taxon>
        <taxon>Vertebrata</taxon>
        <taxon>Euteleostomi</taxon>
        <taxon>Actinopterygii</taxon>
        <taxon>Neopterygii</taxon>
        <taxon>Teleostei</taxon>
        <taxon>Neoteleostei</taxon>
        <taxon>Acanthomorphata</taxon>
        <taxon>Eupercaria</taxon>
        <taxon>Perciformes</taxon>
        <taxon>Notothenioidei</taxon>
        <taxon>Nototheniidae</taxon>
        <taxon>Dissostichus</taxon>
    </lineage>
</organism>
<evidence type="ECO:0000256" key="6">
    <source>
        <dbReference type="ARBA" id="ARBA00023214"/>
    </source>
</evidence>
<dbReference type="InterPro" id="IPR025660">
    <property type="entry name" value="Pept_his_AS"/>
</dbReference>
<evidence type="ECO:0000256" key="2">
    <source>
        <dbReference type="ARBA" id="ARBA00001923"/>
    </source>
</evidence>